<sequence>MSELTSPQAVNGSNIRNMKWTDAYDDVLLCIMLEMRKEGKVMPGGFTSEGWGLITKEMQTKLGPQFSKDNLKNRVKSFKKWYSAMKAMLNLSGFGWDEERKKVTAEDAVWDDYIKAHAGASMYRSRRMPDYYIMCEIFGDSIADDVATRNEEAGDEHISRATGRNIAPEGSSHQTTKRQSTGDAMVAVVGRMADAIDTLARNTSEEQMKKVWEALLPLDLEPMVKIGAFRQLGNEEMAS</sequence>
<evidence type="ECO:0000313" key="3">
    <source>
        <dbReference type="EMBL" id="RWR93202.1"/>
    </source>
</evidence>
<gene>
    <name evidence="3" type="ORF">CKAN_02243900</name>
</gene>
<feature type="compositionally biased region" description="Polar residues" evidence="1">
    <location>
        <begin position="171"/>
        <end position="182"/>
    </location>
</feature>
<evidence type="ECO:0000259" key="2">
    <source>
        <dbReference type="Pfam" id="PF12776"/>
    </source>
</evidence>
<proteinExistence type="predicted"/>
<organism evidence="3 4">
    <name type="scientific">Cinnamomum micranthum f. kanehirae</name>
    <dbReference type="NCBI Taxonomy" id="337451"/>
    <lineage>
        <taxon>Eukaryota</taxon>
        <taxon>Viridiplantae</taxon>
        <taxon>Streptophyta</taxon>
        <taxon>Embryophyta</taxon>
        <taxon>Tracheophyta</taxon>
        <taxon>Spermatophyta</taxon>
        <taxon>Magnoliopsida</taxon>
        <taxon>Magnoliidae</taxon>
        <taxon>Laurales</taxon>
        <taxon>Lauraceae</taxon>
        <taxon>Cinnamomum</taxon>
    </lineage>
</organism>
<accession>A0A3S3PLA4</accession>
<feature type="domain" description="Myb/SANT-like" evidence="2">
    <location>
        <begin position="19"/>
        <end position="113"/>
    </location>
</feature>
<dbReference type="Pfam" id="PF12776">
    <property type="entry name" value="Myb_DNA-bind_3"/>
    <property type="match status" value="1"/>
</dbReference>
<evidence type="ECO:0000313" key="4">
    <source>
        <dbReference type="Proteomes" id="UP000283530"/>
    </source>
</evidence>
<reference evidence="3 4" key="1">
    <citation type="journal article" date="2019" name="Nat. Plants">
        <title>Stout camphor tree genome fills gaps in understanding of flowering plant genome evolution.</title>
        <authorList>
            <person name="Chaw S.M."/>
            <person name="Liu Y.C."/>
            <person name="Wu Y.W."/>
            <person name="Wang H.Y."/>
            <person name="Lin C.I."/>
            <person name="Wu C.S."/>
            <person name="Ke H.M."/>
            <person name="Chang L.Y."/>
            <person name="Hsu C.Y."/>
            <person name="Yang H.T."/>
            <person name="Sudianto E."/>
            <person name="Hsu M.H."/>
            <person name="Wu K.P."/>
            <person name="Wang L.N."/>
            <person name="Leebens-Mack J.H."/>
            <person name="Tsai I.J."/>
        </authorList>
    </citation>
    <scope>NUCLEOTIDE SEQUENCE [LARGE SCALE GENOMIC DNA]</scope>
    <source>
        <strain evidence="4">cv. Chaw 1501</strain>
        <tissue evidence="3">Young leaves</tissue>
    </source>
</reference>
<dbReference type="EMBL" id="QPKB01000010">
    <property type="protein sequence ID" value="RWR93202.1"/>
    <property type="molecule type" value="Genomic_DNA"/>
</dbReference>
<dbReference type="InterPro" id="IPR024752">
    <property type="entry name" value="Myb/SANT-like_dom"/>
</dbReference>
<evidence type="ECO:0000256" key="1">
    <source>
        <dbReference type="SAM" id="MobiDB-lite"/>
    </source>
</evidence>
<dbReference type="PANTHER" id="PTHR46929:SF33">
    <property type="entry name" value="L10-INTERACTING MYB DOMAIN-CONTAINING PROTEIN-LIKE ISOFORM X1"/>
    <property type="match status" value="1"/>
</dbReference>
<keyword evidence="4" id="KW-1185">Reference proteome</keyword>
<feature type="region of interest" description="Disordered" evidence="1">
    <location>
        <begin position="151"/>
        <end position="182"/>
    </location>
</feature>
<protein>
    <submittedName>
        <fullName evidence="3">Myb/SANT-like domain-containing protein</fullName>
    </submittedName>
</protein>
<dbReference type="AlphaFoldDB" id="A0A3S3PLA4"/>
<dbReference type="STRING" id="337451.A0A3S3PLA4"/>
<name>A0A3S3PLA4_9MAGN</name>
<dbReference type="OrthoDB" id="1937145at2759"/>
<dbReference type="Proteomes" id="UP000283530">
    <property type="component" value="Unassembled WGS sequence"/>
</dbReference>
<dbReference type="PANTHER" id="PTHR46929">
    <property type="entry name" value="EXPRESSED PROTEIN"/>
    <property type="match status" value="1"/>
</dbReference>
<comment type="caution">
    <text evidence="3">The sequence shown here is derived from an EMBL/GenBank/DDBJ whole genome shotgun (WGS) entry which is preliminary data.</text>
</comment>